<reference evidence="2 3" key="1">
    <citation type="submission" date="2018-12" db="EMBL/GenBank/DDBJ databases">
        <title>The genome sequences of strain 502.</title>
        <authorList>
            <person name="Gao J."/>
            <person name="Sun J."/>
        </authorList>
    </citation>
    <scope>NUCLEOTIDE SEQUENCE [LARGE SCALE GENOMIC DNA]</scope>
    <source>
        <strain evidence="2 3">502</strain>
    </source>
</reference>
<dbReference type="Proteomes" id="UP000271137">
    <property type="component" value="Unassembled WGS sequence"/>
</dbReference>
<dbReference type="EMBL" id="RXFQ01000007">
    <property type="protein sequence ID" value="RSZ36581.1"/>
    <property type="molecule type" value="Genomic_DNA"/>
</dbReference>
<feature type="domain" description="TniQ" evidence="1">
    <location>
        <begin position="35"/>
        <end position="192"/>
    </location>
</feature>
<evidence type="ECO:0000259" key="1">
    <source>
        <dbReference type="Pfam" id="PF06527"/>
    </source>
</evidence>
<keyword evidence="3" id="KW-1185">Reference proteome</keyword>
<name>A0ABY0A6K4_9BURK</name>
<sequence>MQSSSLPVSGIVQKNRQNRKLAQADHEIEFRRPPYLPVLPPGGLLYSTVVFVGRSMGTSFENACDTVYRSAASPKHANVLGRRLQDATDCIGDGTLSYQDVLMNHSVWGFYSRLVPASVEFGWTQRMTGDSMTGETSVVYPRLVYLGPSRSSRMKYCPMCASLDAKTSGFPIWRVIHQLPFVEVCAAHQVTLVHSCSHCGEVLDRGTHFRLPGQVCRSCGSQQAHHANRHSSASSPAALTKLCEEIFSGSQEYLRPENWLALVKDLQTKHSIEKLANDVHRQLENLYGREPNVAPHLVDAISKRSVVHQLSLLSLPRQFLSRILVGDQLTRMGLIDRSEASFQQHLTDADALELKAVEQGIPAGFVKLLLNGVSPLRLCRDYGGAYQQLVAFQGSIPPGFEVSERLHNWRASQREARKHALRLSMQPGYRAVLDEFVRLNPGCNLNAFRAAHPTEHKWLFVNDRPHLQAILPARIHTRGKTLEEKREKHRAVILDLLRENPQVSRTQIRLLGHSNSSDFLERNDKVWFDAMIPSRRRAVNKAVPSWYTGASPFVWPDTPLKGRYASTVDRRNCCKTYISQLIELNPQLTAKEVTTAGRVATLFLRQDSPKWLVKKLGEVKAR</sequence>
<accession>A0ABY0A6K4</accession>
<dbReference type="InterPro" id="IPR009492">
    <property type="entry name" value="TniQ"/>
</dbReference>
<organism evidence="2 3">
    <name type="scientific">Variovorax beijingensis</name>
    <dbReference type="NCBI Taxonomy" id="2496117"/>
    <lineage>
        <taxon>Bacteria</taxon>
        <taxon>Pseudomonadati</taxon>
        <taxon>Pseudomonadota</taxon>
        <taxon>Betaproteobacteria</taxon>
        <taxon>Burkholderiales</taxon>
        <taxon>Comamonadaceae</taxon>
        <taxon>Variovorax</taxon>
    </lineage>
</organism>
<protein>
    <recommendedName>
        <fullName evidence="1">TniQ domain-containing protein</fullName>
    </recommendedName>
</protein>
<comment type="caution">
    <text evidence="2">The sequence shown here is derived from an EMBL/GenBank/DDBJ whole genome shotgun (WGS) entry which is preliminary data.</text>
</comment>
<gene>
    <name evidence="2" type="ORF">EJO66_15120</name>
</gene>
<dbReference type="RefSeq" id="WP_125965524.1">
    <property type="nucleotide sequence ID" value="NZ_RXFQ01000007.1"/>
</dbReference>
<dbReference type="Pfam" id="PF06527">
    <property type="entry name" value="TniQ"/>
    <property type="match status" value="1"/>
</dbReference>
<evidence type="ECO:0000313" key="3">
    <source>
        <dbReference type="Proteomes" id="UP000271137"/>
    </source>
</evidence>
<evidence type="ECO:0000313" key="2">
    <source>
        <dbReference type="EMBL" id="RSZ36581.1"/>
    </source>
</evidence>
<proteinExistence type="predicted"/>